<dbReference type="InterPro" id="IPR023614">
    <property type="entry name" value="Porin_dom_sf"/>
</dbReference>
<protein>
    <recommendedName>
        <fullName evidence="4">Porin-like protein</fullName>
    </recommendedName>
</protein>
<dbReference type="Proteomes" id="UP000238007">
    <property type="component" value="Unassembled WGS sequence"/>
</dbReference>
<evidence type="ECO:0008006" key="4">
    <source>
        <dbReference type="Google" id="ProtNLM"/>
    </source>
</evidence>
<dbReference type="AlphaFoldDB" id="A0A2T0VUH7"/>
<keyword evidence="3" id="KW-1185">Reference proteome</keyword>
<keyword evidence="1" id="KW-0732">Signal</keyword>
<organism evidence="2 3">
    <name type="scientific">Yoonia maritima</name>
    <dbReference type="NCBI Taxonomy" id="1435347"/>
    <lineage>
        <taxon>Bacteria</taxon>
        <taxon>Pseudomonadati</taxon>
        <taxon>Pseudomonadota</taxon>
        <taxon>Alphaproteobacteria</taxon>
        <taxon>Rhodobacterales</taxon>
        <taxon>Paracoccaceae</taxon>
        <taxon>Yoonia</taxon>
    </lineage>
</organism>
<dbReference type="RefSeq" id="WP_106359053.1">
    <property type="nucleotide sequence ID" value="NZ_PVTP01000014.1"/>
</dbReference>
<dbReference type="Gene3D" id="2.40.160.10">
    <property type="entry name" value="Porin"/>
    <property type="match status" value="1"/>
</dbReference>
<reference evidence="2 3" key="1">
    <citation type="submission" date="2018-03" db="EMBL/GenBank/DDBJ databases">
        <title>Genomic Encyclopedia of Archaeal and Bacterial Type Strains, Phase II (KMG-II): from individual species to whole genera.</title>
        <authorList>
            <person name="Goeker M."/>
        </authorList>
    </citation>
    <scope>NUCLEOTIDE SEQUENCE [LARGE SCALE GENOMIC DNA]</scope>
    <source>
        <strain evidence="2 3">DSM 101533</strain>
    </source>
</reference>
<feature type="chain" id="PRO_5015605757" description="Porin-like protein" evidence="1">
    <location>
        <begin position="22"/>
        <end position="252"/>
    </location>
</feature>
<dbReference type="SUPFAM" id="SSF56935">
    <property type="entry name" value="Porins"/>
    <property type="match status" value="1"/>
</dbReference>
<proteinExistence type="predicted"/>
<gene>
    <name evidence="2" type="ORF">CLV80_11460</name>
</gene>
<sequence>MLTKSIPAAMLVALTAFPTFAQEFTGASFGAKFATVTDDDTDVSGNSFDASGAFSIAPQFAFGGALSLYQRDDLDDDTLNATLRAMYRVNTNTTIGAFVSQDSYGDDSNTAFGIESGSSTARSRIQGYVGFVDDYATAVFEDVTIWGASGEFHVSNGFFFTIGFDALTGSSLTDDDYSDTYSTASIGGMYSFGNGVEAYADLASSGRSGSDDDYFYDYGSVDSVAVGIRVNHGNGGGTVLPTRGISDAFFSY</sequence>
<accession>A0A2T0VUH7</accession>
<evidence type="ECO:0000256" key="1">
    <source>
        <dbReference type="SAM" id="SignalP"/>
    </source>
</evidence>
<comment type="caution">
    <text evidence="2">The sequence shown here is derived from an EMBL/GenBank/DDBJ whole genome shotgun (WGS) entry which is preliminary data.</text>
</comment>
<dbReference type="EMBL" id="PVTP01000014">
    <property type="protein sequence ID" value="PRY75024.1"/>
    <property type="molecule type" value="Genomic_DNA"/>
</dbReference>
<feature type="signal peptide" evidence="1">
    <location>
        <begin position="1"/>
        <end position="21"/>
    </location>
</feature>
<name>A0A2T0VUH7_9RHOB</name>
<evidence type="ECO:0000313" key="2">
    <source>
        <dbReference type="EMBL" id="PRY75024.1"/>
    </source>
</evidence>
<evidence type="ECO:0000313" key="3">
    <source>
        <dbReference type="Proteomes" id="UP000238007"/>
    </source>
</evidence>